<proteinExistence type="predicted"/>
<evidence type="ECO:0000256" key="2">
    <source>
        <dbReference type="ARBA" id="ARBA00022553"/>
    </source>
</evidence>
<dbReference type="RefSeq" id="XP_011847171.1">
    <property type="nucleotide sequence ID" value="XM_011991781.1"/>
</dbReference>
<dbReference type="FunFam" id="2.60.40.150:FF:000154">
    <property type="entry name" value="tandem C2 domains nuclear protein"/>
    <property type="match status" value="1"/>
</dbReference>
<name>A0A2K6A0N0_MANLE</name>
<dbReference type="GeneTree" id="ENSGT00390000009196"/>
<dbReference type="PANTHER" id="PTHR46887:SF1">
    <property type="entry name" value="TANDEM C2 DOMAINS NUCLEAR PROTEIN"/>
    <property type="match status" value="1"/>
</dbReference>
<evidence type="ECO:0000256" key="8">
    <source>
        <dbReference type="SAM" id="MobiDB-lite"/>
    </source>
</evidence>
<dbReference type="SMART" id="SM00239">
    <property type="entry name" value="C2"/>
    <property type="match status" value="1"/>
</dbReference>
<dbReference type="PROSITE" id="PS50004">
    <property type="entry name" value="C2"/>
    <property type="match status" value="1"/>
</dbReference>
<dbReference type="InterPro" id="IPR000008">
    <property type="entry name" value="C2_dom"/>
</dbReference>
<keyword evidence="4" id="KW-0539">Nucleus</keyword>
<evidence type="ECO:0000259" key="9">
    <source>
        <dbReference type="PROSITE" id="PS50004"/>
    </source>
</evidence>
<dbReference type="InterPro" id="IPR035892">
    <property type="entry name" value="C2_domain_sf"/>
</dbReference>
<dbReference type="PANTHER" id="PTHR46887">
    <property type="entry name" value="TANDEM C2 DOMAINS NUCLEAR PROTEIN"/>
    <property type="match status" value="1"/>
</dbReference>
<evidence type="ECO:0000313" key="11">
    <source>
        <dbReference type="Proteomes" id="UP000233140"/>
    </source>
</evidence>
<feature type="domain" description="C2" evidence="9">
    <location>
        <begin position="285"/>
        <end position="407"/>
    </location>
</feature>
<dbReference type="CTD" id="123036"/>
<dbReference type="InterPro" id="IPR030542">
    <property type="entry name" value="Tac2-N"/>
</dbReference>
<evidence type="ECO:0000256" key="7">
    <source>
        <dbReference type="ARBA" id="ARBA00080001"/>
    </source>
</evidence>
<keyword evidence="3" id="KW-0677">Repeat</keyword>
<sequence length="426" mass="47869">MATEFIKSCCGGCFYGETEKHNFSVERDFKATVPHSQNATISVPPLTSVSVKPQVGCTEDYLLSKLPSDGKEVPFVVPKFKLSYIQPRTQETPSHMEELEASARASFGDRKVELSSSSQHGPSYDVYNPFYMYQHISPDLSRRFPPRSEVTRLYGSVCDLRTNKLPGSPGLSKSMFDLTSSSQRFIQRHDSLSSVPSSSSSRKNSQGSNRSLDTITLSGDERDFGRLNVKLFYNSSVEQIWITVLQCRDLSWPSSYGDTPTVSIKGILTLPKPVHFKSSAKEGSNVCHAELELGTCFQAVNSRIQLQILEAQYLPSSSTPLTLSFFVKVGMFSSGELIYKKKTRSLKASSGRVKWGETMIFPLIQSERDIVFLIKLYSRSSVRRKHFVGQIWISEDSNNIEAVNQWKETVINPEKVVIKWHKLNPS</sequence>
<dbReference type="CDD" id="cd08692">
    <property type="entry name" value="C2B_Tac2-N"/>
    <property type="match status" value="1"/>
</dbReference>
<comment type="subcellular location">
    <subcellularLocation>
        <location evidence="1">Nucleus</location>
    </subcellularLocation>
</comment>
<dbReference type="Proteomes" id="UP000233140">
    <property type="component" value="Unassembled WGS sequence"/>
</dbReference>
<dbReference type="Pfam" id="PF00168">
    <property type="entry name" value="C2"/>
    <property type="match status" value="1"/>
</dbReference>
<reference evidence="10" key="2">
    <citation type="submission" date="2025-09" db="UniProtKB">
        <authorList>
            <consortium name="Ensembl"/>
        </authorList>
    </citation>
    <scope>IDENTIFICATION</scope>
</reference>
<dbReference type="GO" id="GO:0005634">
    <property type="term" value="C:nucleus"/>
    <property type="evidence" value="ECO:0007669"/>
    <property type="project" value="UniProtKB-SubCell"/>
</dbReference>
<evidence type="ECO:0000256" key="6">
    <source>
        <dbReference type="ARBA" id="ARBA00078111"/>
    </source>
</evidence>
<dbReference type="Gene3D" id="2.60.40.150">
    <property type="entry name" value="C2 domain"/>
    <property type="match status" value="1"/>
</dbReference>
<accession>A0A2K6A0N0</accession>
<dbReference type="SUPFAM" id="SSF49562">
    <property type="entry name" value="C2 domain (Calcium/lipid-binding domain, CaLB)"/>
    <property type="match status" value="1"/>
</dbReference>
<evidence type="ECO:0000256" key="4">
    <source>
        <dbReference type="ARBA" id="ARBA00023242"/>
    </source>
</evidence>
<organism evidence="10 11">
    <name type="scientific">Mandrillus leucophaeus</name>
    <name type="common">Drill</name>
    <name type="synonym">Papio leucophaeus</name>
    <dbReference type="NCBI Taxonomy" id="9568"/>
    <lineage>
        <taxon>Eukaryota</taxon>
        <taxon>Metazoa</taxon>
        <taxon>Chordata</taxon>
        <taxon>Craniata</taxon>
        <taxon>Vertebrata</taxon>
        <taxon>Euteleostomi</taxon>
        <taxon>Mammalia</taxon>
        <taxon>Eutheria</taxon>
        <taxon>Euarchontoglires</taxon>
        <taxon>Primates</taxon>
        <taxon>Haplorrhini</taxon>
        <taxon>Catarrhini</taxon>
        <taxon>Cercopithecidae</taxon>
        <taxon>Cercopithecinae</taxon>
        <taxon>Mandrillus</taxon>
    </lineage>
</organism>
<reference evidence="10" key="1">
    <citation type="submission" date="2025-08" db="UniProtKB">
        <authorList>
            <consortium name="Ensembl"/>
        </authorList>
    </citation>
    <scope>IDENTIFICATION</scope>
</reference>
<evidence type="ECO:0000313" key="10">
    <source>
        <dbReference type="Ensembl" id="ENSMLEP00000033636.1"/>
    </source>
</evidence>
<evidence type="ECO:0000256" key="3">
    <source>
        <dbReference type="ARBA" id="ARBA00022737"/>
    </source>
</evidence>
<evidence type="ECO:0000256" key="5">
    <source>
        <dbReference type="ARBA" id="ARBA00069505"/>
    </source>
</evidence>
<keyword evidence="11" id="KW-1185">Reference proteome</keyword>
<dbReference type="GeneID" id="105547963"/>
<keyword evidence="2" id="KW-0597">Phosphoprotein</keyword>
<dbReference type="AlphaFoldDB" id="A0A2K6A0N0"/>
<gene>
    <name evidence="10" type="primary">TC2N</name>
</gene>
<dbReference type="InterPro" id="IPR037788">
    <property type="entry name" value="C2B_Tac2-N"/>
</dbReference>
<feature type="region of interest" description="Disordered" evidence="8">
    <location>
        <begin position="189"/>
        <end position="215"/>
    </location>
</feature>
<feature type="compositionally biased region" description="Low complexity" evidence="8">
    <location>
        <begin position="192"/>
        <end position="211"/>
    </location>
</feature>
<dbReference type="Ensembl" id="ENSMLET00000057219.1">
    <property type="protein sequence ID" value="ENSMLEP00000033636.1"/>
    <property type="gene ID" value="ENSMLEG00000041009.1"/>
</dbReference>
<evidence type="ECO:0000256" key="1">
    <source>
        <dbReference type="ARBA" id="ARBA00004123"/>
    </source>
</evidence>
<protein>
    <recommendedName>
        <fullName evidence="5">Tandem C2 domains nuclear protein</fullName>
    </recommendedName>
    <alternativeName>
        <fullName evidence="7">Membrane targeting tandem C2 domain-containing protein 1</fullName>
    </alternativeName>
    <alternativeName>
        <fullName evidence="6">Tandem C2 protein in nucleus</fullName>
    </alternativeName>
</protein>